<keyword evidence="6" id="KW-0812">Transmembrane</keyword>
<protein>
    <recommendedName>
        <fullName evidence="5">Acetyl-coenzyme A synthetase</fullName>
        <ecNumber evidence="5">6.2.1.1</ecNumber>
    </recommendedName>
</protein>
<name>A0A5E4NF63_9HEMI</name>
<keyword evidence="11" id="KW-1185">Reference proteome</keyword>
<dbReference type="PROSITE" id="PS00455">
    <property type="entry name" value="AMP_BINDING"/>
    <property type="match status" value="1"/>
</dbReference>
<dbReference type="InterPro" id="IPR042099">
    <property type="entry name" value="ANL_N_sf"/>
</dbReference>
<accession>A0A5E4NF63</accession>
<dbReference type="InterPro" id="IPR011904">
    <property type="entry name" value="Ac_CoA_lig"/>
</dbReference>
<organism evidence="10 11">
    <name type="scientific">Cinara cedri</name>
    <dbReference type="NCBI Taxonomy" id="506608"/>
    <lineage>
        <taxon>Eukaryota</taxon>
        <taxon>Metazoa</taxon>
        <taxon>Ecdysozoa</taxon>
        <taxon>Arthropoda</taxon>
        <taxon>Hexapoda</taxon>
        <taxon>Insecta</taxon>
        <taxon>Pterygota</taxon>
        <taxon>Neoptera</taxon>
        <taxon>Paraneoptera</taxon>
        <taxon>Hemiptera</taxon>
        <taxon>Sternorrhyncha</taxon>
        <taxon>Aphidomorpha</taxon>
        <taxon>Aphidoidea</taxon>
        <taxon>Aphididae</taxon>
        <taxon>Lachninae</taxon>
        <taxon>Cinara</taxon>
    </lineage>
</organism>
<dbReference type="Pfam" id="PF16177">
    <property type="entry name" value="ACAS_N"/>
    <property type="match status" value="1"/>
</dbReference>
<dbReference type="SUPFAM" id="SSF56801">
    <property type="entry name" value="Acetyl-CoA synthetase-like"/>
    <property type="match status" value="1"/>
</dbReference>
<dbReference type="Gene3D" id="3.40.50.12780">
    <property type="entry name" value="N-terminal domain of ligase-like"/>
    <property type="match status" value="1"/>
</dbReference>
<dbReference type="GO" id="GO:0003987">
    <property type="term" value="F:acetate-CoA ligase activity"/>
    <property type="evidence" value="ECO:0007669"/>
    <property type="project" value="UniProtKB-UniRule"/>
</dbReference>
<dbReference type="InterPro" id="IPR045851">
    <property type="entry name" value="AMP-bd_C_sf"/>
</dbReference>
<keyword evidence="4 5" id="KW-0067">ATP-binding</keyword>
<dbReference type="Proteomes" id="UP000325440">
    <property type="component" value="Unassembled WGS sequence"/>
</dbReference>
<dbReference type="AlphaFoldDB" id="A0A5E4NF63"/>
<evidence type="ECO:0000313" key="11">
    <source>
        <dbReference type="Proteomes" id="UP000325440"/>
    </source>
</evidence>
<evidence type="ECO:0000256" key="5">
    <source>
        <dbReference type="RuleBase" id="RU361147"/>
    </source>
</evidence>
<evidence type="ECO:0000259" key="7">
    <source>
        <dbReference type="Pfam" id="PF00501"/>
    </source>
</evidence>
<evidence type="ECO:0000256" key="2">
    <source>
        <dbReference type="ARBA" id="ARBA00022598"/>
    </source>
</evidence>
<dbReference type="PANTHER" id="PTHR24095:SF244">
    <property type="entry name" value="ACETYL-COENZYME A SYNTHETASE"/>
    <property type="match status" value="1"/>
</dbReference>
<sequence>MAKNVYLPSHATSKSAYIQSMEQYYEMHKTSVESPAKFWSEIAAQFHWETPYDVNNFYSYNFDVTAGPVKVKWMEGATTNVCYNLLDKNVRNGMADKVAFYWEGNDPEDYSKITYKKLLEEVCRFANVLKSKGVVKGDRVAIYMPMILEIVITMLACARIGAVHSIVFAGFSSDSLAERMADCKCKVLVTADSVYRGDKLLNIKILCDIAMDKAKNFGHEVSSCIVVRHLPRLYRSMNTTNGTNGSDSNTIDLHSDVPWTDGRDYWWHDEMDDVEPSCYPVWVSAEDPLFMLYTSGSTGKPKGVLHTTGGYLLYAATTFKYVFDYHPNDIYWCTADIGWITGHSYVVYGPLANGATSVIFEGTPFYPDNGRYWSVIEKYKVTQFYTAPTAIRALMTFGEEPVKIHNLDTLKVLGSVGEPINPEAWLWYYKYIGKERCSIADTFWQTETGGHVITPLPGCTPMKPGSASFPFFGVKPILLDESGKEIEGVGEGYLVFNKPWPGMMRTLFGNHERYESVYFSKFPGYYCTGDGARRDEDGYLWVTGRIDDMLNVSGHLMSTAEVEAVLTEHPDVSEAAVVSRPHPVKGECLYCFVTTNSGVPFTSKLSSELIKKVRDNIGPFAMPDVIQHAPGLPKTRSGKIMRRVLRKVAINDKDVGDISTLADEHIVEELFKNRPEKT</sequence>
<evidence type="ECO:0000256" key="3">
    <source>
        <dbReference type="ARBA" id="ARBA00022741"/>
    </source>
</evidence>
<proteinExistence type="inferred from homology"/>
<feature type="domain" description="Acetyl-coenzyme A synthetase N-terminal" evidence="9">
    <location>
        <begin position="24"/>
        <end position="84"/>
    </location>
</feature>
<dbReference type="InterPro" id="IPR000873">
    <property type="entry name" value="AMP-dep_synth/lig_dom"/>
</dbReference>
<dbReference type="GO" id="GO:0019427">
    <property type="term" value="P:acetyl-CoA biosynthetic process from acetate"/>
    <property type="evidence" value="ECO:0007669"/>
    <property type="project" value="InterPro"/>
</dbReference>
<dbReference type="OrthoDB" id="1706066at2759"/>
<evidence type="ECO:0000256" key="6">
    <source>
        <dbReference type="SAM" id="Phobius"/>
    </source>
</evidence>
<dbReference type="InterPro" id="IPR020845">
    <property type="entry name" value="AMP-binding_CS"/>
</dbReference>
<dbReference type="InterPro" id="IPR032387">
    <property type="entry name" value="ACAS_N"/>
</dbReference>
<dbReference type="Gene3D" id="3.30.300.30">
    <property type="match status" value="1"/>
</dbReference>
<dbReference type="FunFam" id="3.40.50.12780:FF:000001">
    <property type="entry name" value="Acetyl-coenzyme A synthetase"/>
    <property type="match status" value="1"/>
</dbReference>
<keyword evidence="6" id="KW-1133">Transmembrane helix</keyword>
<keyword evidence="3 5" id="KW-0547">Nucleotide-binding</keyword>
<dbReference type="GO" id="GO:0005524">
    <property type="term" value="F:ATP binding"/>
    <property type="evidence" value="ECO:0007669"/>
    <property type="project" value="UniProtKB-UniRule"/>
</dbReference>
<dbReference type="NCBIfam" id="TIGR02188">
    <property type="entry name" value="Ac_CoA_lig_AcsA"/>
    <property type="match status" value="1"/>
</dbReference>
<dbReference type="EMBL" id="CABPRJ010002369">
    <property type="protein sequence ID" value="VVC43385.1"/>
    <property type="molecule type" value="Genomic_DNA"/>
</dbReference>
<dbReference type="Pfam" id="PF13193">
    <property type="entry name" value="AMP-binding_C"/>
    <property type="match status" value="1"/>
</dbReference>
<evidence type="ECO:0000313" key="10">
    <source>
        <dbReference type="EMBL" id="VVC43385.1"/>
    </source>
</evidence>
<dbReference type="InterPro" id="IPR025110">
    <property type="entry name" value="AMP-bd_C"/>
</dbReference>
<dbReference type="PANTHER" id="PTHR24095">
    <property type="entry name" value="ACETYL-COENZYME A SYNTHETASE"/>
    <property type="match status" value="1"/>
</dbReference>
<feature type="transmembrane region" description="Helical" evidence="6">
    <location>
        <begin position="140"/>
        <end position="162"/>
    </location>
</feature>
<evidence type="ECO:0000256" key="1">
    <source>
        <dbReference type="ARBA" id="ARBA00006432"/>
    </source>
</evidence>
<dbReference type="CDD" id="cd05966">
    <property type="entry name" value="ACS"/>
    <property type="match status" value="1"/>
</dbReference>
<reference evidence="10 11" key="1">
    <citation type="submission" date="2019-08" db="EMBL/GenBank/DDBJ databases">
        <authorList>
            <person name="Alioto T."/>
            <person name="Alioto T."/>
            <person name="Gomez Garrido J."/>
        </authorList>
    </citation>
    <scope>NUCLEOTIDE SEQUENCE [LARGE SCALE GENOMIC DNA]</scope>
</reference>
<evidence type="ECO:0000256" key="4">
    <source>
        <dbReference type="ARBA" id="ARBA00022840"/>
    </source>
</evidence>
<keyword evidence="6" id="KW-0472">Membrane</keyword>
<dbReference type="NCBIfam" id="NF001208">
    <property type="entry name" value="PRK00174.1"/>
    <property type="match status" value="1"/>
</dbReference>
<feature type="domain" description="AMP-dependent synthetase/ligase" evidence="7">
    <location>
        <begin position="88"/>
        <end position="505"/>
    </location>
</feature>
<dbReference type="FunFam" id="3.30.300.30:FF:000004">
    <property type="entry name" value="Acetyl-coenzyme A synthetase"/>
    <property type="match status" value="1"/>
</dbReference>
<evidence type="ECO:0000259" key="8">
    <source>
        <dbReference type="Pfam" id="PF13193"/>
    </source>
</evidence>
<feature type="domain" description="AMP-binding enzyme C-terminal" evidence="8">
    <location>
        <begin position="561"/>
        <end position="639"/>
    </location>
</feature>
<comment type="similarity">
    <text evidence="1 5">Belongs to the ATP-dependent AMP-binding enzyme family.</text>
</comment>
<keyword evidence="2 5" id="KW-0436">Ligase</keyword>
<comment type="catalytic activity">
    <reaction evidence="5">
        <text>acetate + ATP + CoA = acetyl-CoA + AMP + diphosphate</text>
        <dbReference type="Rhea" id="RHEA:23176"/>
        <dbReference type="ChEBI" id="CHEBI:30089"/>
        <dbReference type="ChEBI" id="CHEBI:30616"/>
        <dbReference type="ChEBI" id="CHEBI:33019"/>
        <dbReference type="ChEBI" id="CHEBI:57287"/>
        <dbReference type="ChEBI" id="CHEBI:57288"/>
        <dbReference type="ChEBI" id="CHEBI:456215"/>
        <dbReference type="EC" id="6.2.1.1"/>
    </reaction>
</comment>
<evidence type="ECO:0000259" key="9">
    <source>
        <dbReference type="Pfam" id="PF16177"/>
    </source>
</evidence>
<gene>
    <name evidence="10" type="ORF">CINCED_3A023581</name>
</gene>
<dbReference type="Pfam" id="PF00501">
    <property type="entry name" value="AMP-binding"/>
    <property type="match status" value="1"/>
</dbReference>
<dbReference type="GO" id="GO:0016208">
    <property type="term" value="F:AMP binding"/>
    <property type="evidence" value="ECO:0007669"/>
    <property type="project" value="InterPro"/>
</dbReference>
<dbReference type="EC" id="6.2.1.1" evidence="5"/>